<feature type="region of interest" description="Disordered" evidence="1">
    <location>
        <begin position="1"/>
        <end position="81"/>
    </location>
</feature>
<reference evidence="2" key="2">
    <citation type="journal article" date="2015" name="Data Brief">
        <title>Shoot transcriptome of the giant reed, Arundo donax.</title>
        <authorList>
            <person name="Barrero R.A."/>
            <person name="Guerrero F.D."/>
            <person name="Moolhuijzen P."/>
            <person name="Goolsby J.A."/>
            <person name="Tidwell J."/>
            <person name="Bellgard S.E."/>
            <person name="Bellgard M.I."/>
        </authorList>
    </citation>
    <scope>NUCLEOTIDE SEQUENCE</scope>
    <source>
        <tissue evidence="2">Shoot tissue taken approximately 20 cm above the soil surface</tissue>
    </source>
</reference>
<name>A0A0A9C432_ARUDO</name>
<reference evidence="2" key="1">
    <citation type="submission" date="2014-09" db="EMBL/GenBank/DDBJ databases">
        <authorList>
            <person name="Magalhaes I.L.F."/>
            <person name="Oliveira U."/>
            <person name="Santos F.R."/>
            <person name="Vidigal T.H.D.A."/>
            <person name="Brescovit A.D."/>
            <person name="Santos A.J."/>
        </authorList>
    </citation>
    <scope>NUCLEOTIDE SEQUENCE</scope>
    <source>
        <tissue evidence="2">Shoot tissue taken approximately 20 cm above the soil surface</tissue>
    </source>
</reference>
<dbReference type="AlphaFoldDB" id="A0A0A9C432"/>
<proteinExistence type="predicted"/>
<feature type="compositionally biased region" description="Low complexity" evidence="1">
    <location>
        <begin position="62"/>
        <end position="75"/>
    </location>
</feature>
<evidence type="ECO:0000256" key="1">
    <source>
        <dbReference type="SAM" id="MobiDB-lite"/>
    </source>
</evidence>
<sequence length="81" mass="8738">MPCPPPSRSSPRPRERLATAPGKDPEAPVDEDCVPTAPTSNARRSSSFRRATPSRKRMACVRLSSAGSTSTSRSISPERRS</sequence>
<evidence type="ECO:0000313" key="2">
    <source>
        <dbReference type="EMBL" id="JAD69198.1"/>
    </source>
</evidence>
<organism evidence="2">
    <name type="scientific">Arundo donax</name>
    <name type="common">Giant reed</name>
    <name type="synonym">Donax arundinaceus</name>
    <dbReference type="NCBI Taxonomy" id="35708"/>
    <lineage>
        <taxon>Eukaryota</taxon>
        <taxon>Viridiplantae</taxon>
        <taxon>Streptophyta</taxon>
        <taxon>Embryophyta</taxon>
        <taxon>Tracheophyta</taxon>
        <taxon>Spermatophyta</taxon>
        <taxon>Magnoliopsida</taxon>
        <taxon>Liliopsida</taxon>
        <taxon>Poales</taxon>
        <taxon>Poaceae</taxon>
        <taxon>PACMAD clade</taxon>
        <taxon>Arundinoideae</taxon>
        <taxon>Arundineae</taxon>
        <taxon>Arundo</taxon>
    </lineage>
</organism>
<accession>A0A0A9C432</accession>
<protein>
    <submittedName>
        <fullName evidence="2">Uncharacterized protein</fullName>
    </submittedName>
</protein>
<feature type="compositionally biased region" description="Low complexity" evidence="1">
    <location>
        <begin position="39"/>
        <end position="51"/>
    </location>
</feature>
<dbReference type="EMBL" id="GBRH01228697">
    <property type="protein sequence ID" value="JAD69198.1"/>
    <property type="molecule type" value="Transcribed_RNA"/>
</dbReference>